<evidence type="ECO:0000256" key="8">
    <source>
        <dbReference type="PROSITE-ProRule" id="PRU00176"/>
    </source>
</evidence>
<dbReference type="Pfam" id="PF00076">
    <property type="entry name" value="RRM_1"/>
    <property type="match status" value="2"/>
</dbReference>
<dbReference type="CDD" id="cd21608">
    <property type="entry name" value="RRM2_NsCP33_like"/>
    <property type="match status" value="1"/>
</dbReference>
<dbReference type="InterPro" id="IPR035979">
    <property type="entry name" value="RBD_domain_sf"/>
</dbReference>
<evidence type="ECO:0000313" key="11">
    <source>
        <dbReference type="Proteomes" id="UP000504609"/>
    </source>
</evidence>
<dbReference type="RefSeq" id="XP_022921514.1">
    <property type="nucleotide sequence ID" value="XM_023065746.1"/>
</dbReference>
<reference evidence="12" key="1">
    <citation type="submission" date="2025-08" db="UniProtKB">
        <authorList>
            <consortium name="RefSeq"/>
        </authorList>
    </citation>
    <scope>IDENTIFICATION</scope>
    <source>
        <tissue evidence="12">Young leaves</tissue>
    </source>
</reference>
<dbReference type="GO" id="GO:0045087">
    <property type="term" value="P:innate immune response"/>
    <property type="evidence" value="ECO:0007669"/>
    <property type="project" value="UniProtKB-ARBA"/>
</dbReference>
<dbReference type="Gene3D" id="3.30.70.330">
    <property type="match status" value="2"/>
</dbReference>
<dbReference type="PROSITE" id="PS50102">
    <property type="entry name" value="RRM"/>
    <property type="match status" value="2"/>
</dbReference>
<gene>
    <name evidence="12" type="primary">LOC111429756</name>
</gene>
<sequence>MASSSATSILKPLSKADSCLLSLPSLFTCRPPHSFLSFPSKFTTAPFHLSSSHCSSLFSSSKKKTHLSSLVASVAQSSEWGQEDDTITIDPKLSGDEDGEEGPHWENQELSENESRISDWEGEGEGEDDGGSEGEGGGVLELGDEEEGPLEEPNEDAKLYVGNLSYDVDSQKLAMLFEKAGTVEIAEVIYDRQSDRSRGFGFVTMSSVEEAEKAVDTFNRYEFLGRPLVVNKAAARGSRPERQPRTFQPAFRIYVGNLAWEVDSARLEQVFSEHGKVVDARVLYDRDSGRSRGFGFVTMADETGMNDAIAALDGQSVDGRAIRVNVAEEKPRRNF</sequence>
<dbReference type="GO" id="GO:1990904">
    <property type="term" value="C:ribonucleoprotein complex"/>
    <property type="evidence" value="ECO:0007669"/>
    <property type="project" value="UniProtKB-KW"/>
</dbReference>
<evidence type="ECO:0000313" key="12">
    <source>
        <dbReference type="RefSeq" id="XP_022921514.1"/>
    </source>
</evidence>
<dbReference type="GO" id="GO:0008266">
    <property type="term" value="F:poly(U) RNA binding"/>
    <property type="evidence" value="ECO:0007669"/>
    <property type="project" value="UniProtKB-ARBA"/>
</dbReference>
<feature type="compositionally biased region" description="Basic and acidic residues" evidence="9">
    <location>
        <begin position="101"/>
        <end position="119"/>
    </location>
</feature>
<keyword evidence="7" id="KW-0687">Ribonucleoprotein</keyword>
<dbReference type="GO" id="GO:0009451">
    <property type="term" value="P:RNA modification"/>
    <property type="evidence" value="ECO:0007669"/>
    <property type="project" value="UniProtKB-ARBA"/>
</dbReference>
<dbReference type="PANTHER" id="PTHR48025:SF3">
    <property type="entry name" value="31 KDA RIBONUCLEOPROTEIN, CHLOROPLASTIC-RELATED"/>
    <property type="match status" value="1"/>
</dbReference>
<keyword evidence="5" id="KW-0677">Repeat</keyword>
<evidence type="ECO:0000256" key="3">
    <source>
        <dbReference type="ARBA" id="ARBA00022640"/>
    </source>
</evidence>
<proteinExistence type="predicted"/>
<dbReference type="InterPro" id="IPR050502">
    <property type="entry name" value="Euk_RNA-bind_prot"/>
</dbReference>
<feature type="domain" description="RRM" evidence="10">
    <location>
        <begin position="251"/>
        <end position="329"/>
    </location>
</feature>
<dbReference type="PANTHER" id="PTHR48025">
    <property type="entry name" value="OS02G0815200 PROTEIN"/>
    <property type="match status" value="1"/>
</dbReference>
<keyword evidence="6 8" id="KW-0694">RNA-binding</keyword>
<feature type="compositionally biased region" description="Acidic residues" evidence="9">
    <location>
        <begin position="142"/>
        <end position="154"/>
    </location>
</feature>
<dbReference type="GO" id="GO:0003729">
    <property type="term" value="F:mRNA binding"/>
    <property type="evidence" value="ECO:0007669"/>
    <property type="project" value="UniProtKB-ARBA"/>
</dbReference>
<name>A0A6J1E0P7_CUCMO</name>
<evidence type="ECO:0000256" key="5">
    <source>
        <dbReference type="ARBA" id="ARBA00022737"/>
    </source>
</evidence>
<comment type="subcellular location">
    <subcellularLocation>
        <location evidence="1">Plastid</location>
        <location evidence="1">Chloroplast</location>
    </subcellularLocation>
</comment>
<dbReference type="GO" id="GO:0009535">
    <property type="term" value="C:chloroplast thylakoid membrane"/>
    <property type="evidence" value="ECO:0007669"/>
    <property type="project" value="TreeGrafter"/>
</dbReference>
<evidence type="ECO:0000256" key="9">
    <source>
        <dbReference type="SAM" id="MobiDB-lite"/>
    </source>
</evidence>
<feature type="compositionally biased region" description="Acidic residues" evidence="9">
    <location>
        <begin position="120"/>
        <end position="132"/>
    </location>
</feature>
<evidence type="ECO:0000256" key="2">
    <source>
        <dbReference type="ARBA" id="ARBA00022528"/>
    </source>
</evidence>
<dbReference type="InterPro" id="IPR012677">
    <property type="entry name" value="Nucleotide-bd_a/b_plait_sf"/>
</dbReference>
<dbReference type="InterPro" id="IPR000504">
    <property type="entry name" value="RRM_dom"/>
</dbReference>
<organism evidence="11 12">
    <name type="scientific">Cucurbita moschata</name>
    <name type="common">Winter crookneck squash</name>
    <name type="synonym">Cucurbita pepo var. moschata</name>
    <dbReference type="NCBI Taxonomy" id="3662"/>
    <lineage>
        <taxon>Eukaryota</taxon>
        <taxon>Viridiplantae</taxon>
        <taxon>Streptophyta</taxon>
        <taxon>Embryophyta</taxon>
        <taxon>Tracheophyta</taxon>
        <taxon>Spermatophyta</taxon>
        <taxon>Magnoliopsida</taxon>
        <taxon>eudicotyledons</taxon>
        <taxon>Gunneridae</taxon>
        <taxon>Pentapetalae</taxon>
        <taxon>rosids</taxon>
        <taxon>fabids</taxon>
        <taxon>Cucurbitales</taxon>
        <taxon>Cucurbitaceae</taxon>
        <taxon>Cucurbiteae</taxon>
        <taxon>Cucurbita</taxon>
    </lineage>
</organism>
<protein>
    <submittedName>
        <fullName evidence="12">28 kDa ribonucleoprotein, chloroplastic-like</fullName>
    </submittedName>
</protein>
<dbReference type="KEGG" id="cmos:111429756"/>
<evidence type="ECO:0000256" key="6">
    <source>
        <dbReference type="ARBA" id="ARBA00022884"/>
    </source>
</evidence>
<feature type="domain" description="RRM" evidence="10">
    <location>
        <begin position="157"/>
        <end position="235"/>
    </location>
</feature>
<dbReference type="AlphaFoldDB" id="A0A6J1E0P7"/>
<evidence type="ECO:0000256" key="4">
    <source>
        <dbReference type="ARBA" id="ARBA00022664"/>
    </source>
</evidence>
<dbReference type="FunFam" id="3.30.70.330:FF:000268">
    <property type="entry name" value="31 kDa ribonucleoprotein, chloroplastic"/>
    <property type="match status" value="1"/>
</dbReference>
<dbReference type="InterPro" id="IPR048289">
    <property type="entry name" value="RRM2_NsCP33-like"/>
</dbReference>
<keyword evidence="4" id="KW-0507">mRNA processing</keyword>
<evidence type="ECO:0000259" key="10">
    <source>
        <dbReference type="PROSITE" id="PS50102"/>
    </source>
</evidence>
<keyword evidence="3" id="KW-0934">Plastid</keyword>
<dbReference type="GeneID" id="111429756"/>
<dbReference type="GO" id="GO:1901259">
    <property type="term" value="P:chloroplast rRNA processing"/>
    <property type="evidence" value="ECO:0007669"/>
    <property type="project" value="TreeGrafter"/>
</dbReference>
<keyword evidence="11" id="KW-1185">Reference proteome</keyword>
<dbReference type="Proteomes" id="UP000504609">
    <property type="component" value="Unplaced"/>
</dbReference>
<evidence type="ECO:0000256" key="1">
    <source>
        <dbReference type="ARBA" id="ARBA00004229"/>
    </source>
</evidence>
<dbReference type="SUPFAM" id="SSF54928">
    <property type="entry name" value="RNA-binding domain, RBD"/>
    <property type="match status" value="2"/>
</dbReference>
<dbReference type="SMART" id="SM00360">
    <property type="entry name" value="RRM"/>
    <property type="match status" value="2"/>
</dbReference>
<dbReference type="GO" id="GO:0006397">
    <property type="term" value="P:mRNA processing"/>
    <property type="evidence" value="ECO:0007669"/>
    <property type="project" value="UniProtKB-KW"/>
</dbReference>
<accession>A0A6J1E0P7</accession>
<keyword evidence="2" id="KW-0150">Chloroplast</keyword>
<feature type="region of interest" description="Disordered" evidence="9">
    <location>
        <begin position="74"/>
        <end position="156"/>
    </location>
</feature>
<evidence type="ECO:0000256" key="7">
    <source>
        <dbReference type="ARBA" id="ARBA00023274"/>
    </source>
</evidence>